<dbReference type="InterPro" id="IPR009091">
    <property type="entry name" value="RCC1/BLIP-II"/>
</dbReference>
<dbReference type="InParanoid" id="A0A401GWN4"/>
<proteinExistence type="predicted"/>
<dbReference type="InterPro" id="IPR000408">
    <property type="entry name" value="Reg_chr_condens"/>
</dbReference>
<evidence type="ECO:0000256" key="2">
    <source>
        <dbReference type="SAM" id="MobiDB-lite"/>
    </source>
</evidence>
<evidence type="ECO:0000313" key="5">
    <source>
        <dbReference type="Proteomes" id="UP000287166"/>
    </source>
</evidence>
<reference evidence="4 5" key="1">
    <citation type="journal article" date="2018" name="Sci. Rep.">
        <title>Genome sequence of the cauliflower mushroom Sparassis crispa (Hanabiratake) and its association with beneficial usage.</title>
        <authorList>
            <person name="Kiyama R."/>
            <person name="Furutani Y."/>
            <person name="Kawaguchi K."/>
            <person name="Nakanishi T."/>
        </authorList>
    </citation>
    <scope>NUCLEOTIDE SEQUENCE [LARGE SCALE GENOMIC DNA]</scope>
</reference>
<dbReference type="PROSITE" id="PS50012">
    <property type="entry name" value="RCC1_3"/>
    <property type="match status" value="2"/>
</dbReference>
<feature type="region of interest" description="Disordered" evidence="2">
    <location>
        <begin position="548"/>
        <end position="588"/>
    </location>
</feature>
<gene>
    <name evidence="4" type="ORF">SCP_0905170</name>
</gene>
<dbReference type="GeneID" id="38783555"/>
<organism evidence="4 5">
    <name type="scientific">Sparassis crispa</name>
    <dbReference type="NCBI Taxonomy" id="139825"/>
    <lineage>
        <taxon>Eukaryota</taxon>
        <taxon>Fungi</taxon>
        <taxon>Dikarya</taxon>
        <taxon>Basidiomycota</taxon>
        <taxon>Agaricomycotina</taxon>
        <taxon>Agaricomycetes</taxon>
        <taxon>Polyporales</taxon>
        <taxon>Sparassidaceae</taxon>
        <taxon>Sparassis</taxon>
    </lineage>
</organism>
<name>A0A401GWN4_9APHY</name>
<dbReference type="Gene3D" id="1.20.1280.50">
    <property type="match status" value="1"/>
</dbReference>
<dbReference type="GO" id="GO:0005085">
    <property type="term" value="F:guanyl-nucleotide exchange factor activity"/>
    <property type="evidence" value="ECO:0007669"/>
    <property type="project" value="TreeGrafter"/>
</dbReference>
<evidence type="ECO:0000259" key="3">
    <source>
        <dbReference type="Pfam" id="PF12937"/>
    </source>
</evidence>
<dbReference type="STRING" id="139825.A0A401GWN4"/>
<accession>A0A401GWN4</accession>
<comment type="caution">
    <text evidence="4">The sequence shown here is derived from an EMBL/GenBank/DDBJ whole genome shotgun (WGS) entry which is preliminary data.</text>
</comment>
<keyword evidence="5" id="KW-1185">Reference proteome</keyword>
<dbReference type="EMBL" id="BFAD01000009">
    <property type="protein sequence ID" value="GBE86638.1"/>
    <property type="molecule type" value="Genomic_DNA"/>
</dbReference>
<dbReference type="RefSeq" id="XP_027617551.1">
    <property type="nucleotide sequence ID" value="XM_027761750.1"/>
</dbReference>
<protein>
    <submittedName>
        <fullName evidence="4">RCC1/BLIP-II</fullName>
    </submittedName>
</protein>
<dbReference type="InterPro" id="IPR036047">
    <property type="entry name" value="F-box-like_dom_sf"/>
</dbReference>
<dbReference type="GO" id="GO:0005737">
    <property type="term" value="C:cytoplasm"/>
    <property type="evidence" value="ECO:0007669"/>
    <property type="project" value="TreeGrafter"/>
</dbReference>
<dbReference type="PRINTS" id="PR00633">
    <property type="entry name" value="RCCNDNSATION"/>
</dbReference>
<dbReference type="Proteomes" id="UP000287166">
    <property type="component" value="Unassembled WGS sequence"/>
</dbReference>
<dbReference type="Pfam" id="PF12937">
    <property type="entry name" value="F-box-like"/>
    <property type="match status" value="1"/>
</dbReference>
<dbReference type="PANTHER" id="PTHR45982:SF3">
    <property type="entry name" value="F-BOX PROTEIN POF9"/>
    <property type="match status" value="1"/>
</dbReference>
<dbReference type="AlphaFoldDB" id="A0A401GWN4"/>
<feature type="repeat" description="RCC1" evidence="1">
    <location>
        <begin position="75"/>
        <end position="131"/>
    </location>
</feature>
<dbReference type="PANTHER" id="PTHR45982">
    <property type="entry name" value="REGULATOR OF CHROMOSOME CONDENSATION"/>
    <property type="match status" value="1"/>
</dbReference>
<evidence type="ECO:0000313" key="4">
    <source>
        <dbReference type="EMBL" id="GBE86638.1"/>
    </source>
</evidence>
<sequence length="618" mass="67971">MPVTDLPVELFLDNILPLLALSDLFRLSCTSRLFYLLASDETLWHRKLQDDFNFTGSETARNTGWKFLYKRLANPKVYVWGEKSHGRLGMIKFPQTHVLEGVPYPVHLKIPGARIISLVAGGMSFHALDSRGNIYVWGTLDGTNFALRSEGYSSPGKRAEQPMRLQLPVPFRNISCGRLHCTAIDASSQVWIFTSWGRPFRIASPLLDKSSPETTPLQIESGWSFSSVLTQSGDVLVYWPFDGRTQQVIATTNEELDQSPSPATRARVSATEPDVIPCHWWVMQDVEPTRLPAIPTGSLPQLLGTGLSQDLLGKETKLIKIAALDNTVIGLTNKGHVLKYSMLHGEDSPQHDAWEYLPHFCELGKIRAHPVFSPREPKDAQSRLEPLEIMLITHISAQFQTFVAYSTGSQSVVLLGKINDAPTPHAATPFIPTILPALQYRSVISVVLGDYHYGALTSTGKLLTWGAFSKGALGLGDPTKIEPGQPGGFENEQRLRAALNSQWAHTPPIVQVPTEVRFDYGERAREKYCFAAAASGWHMGALVIDLEPEDESQDDSDAETSTQRMPGAFPQEEPGPNDHHGPGEFPVLPVRGAGFGGIRIGFAGRGMHRGNRPGFGGG</sequence>
<dbReference type="Gene3D" id="2.130.10.30">
    <property type="entry name" value="Regulator of chromosome condensation 1/beta-lactamase-inhibitor protein II"/>
    <property type="match status" value="1"/>
</dbReference>
<feature type="compositionally biased region" description="Acidic residues" evidence="2">
    <location>
        <begin position="548"/>
        <end position="558"/>
    </location>
</feature>
<dbReference type="OrthoDB" id="61110at2759"/>
<dbReference type="SUPFAM" id="SSF81383">
    <property type="entry name" value="F-box domain"/>
    <property type="match status" value="1"/>
</dbReference>
<feature type="repeat" description="RCC1" evidence="1">
    <location>
        <begin position="132"/>
        <end position="187"/>
    </location>
</feature>
<dbReference type="InterPro" id="IPR051553">
    <property type="entry name" value="Ran_GTPase-activating"/>
</dbReference>
<dbReference type="InterPro" id="IPR001810">
    <property type="entry name" value="F-box_dom"/>
</dbReference>
<evidence type="ECO:0000256" key="1">
    <source>
        <dbReference type="PROSITE-ProRule" id="PRU00235"/>
    </source>
</evidence>
<feature type="domain" description="F-box" evidence="3">
    <location>
        <begin position="4"/>
        <end position="47"/>
    </location>
</feature>
<dbReference type="SUPFAM" id="SSF50985">
    <property type="entry name" value="RCC1/BLIP-II"/>
    <property type="match status" value="1"/>
</dbReference>